<proteinExistence type="predicted"/>
<dbReference type="Proteomes" id="UP000321104">
    <property type="component" value="Unassembled WGS sequence"/>
</dbReference>
<comment type="caution">
    <text evidence="2">The sequence shown here is derived from an EMBL/GenBank/DDBJ whole genome shotgun (WGS) entry which is preliminary data.</text>
</comment>
<evidence type="ECO:0000313" key="4">
    <source>
        <dbReference type="Proteomes" id="UP000321104"/>
    </source>
</evidence>
<name>A0A6N3T6W8_9PROT</name>
<evidence type="ECO:0000313" key="2">
    <source>
        <dbReference type="EMBL" id="GEN04155.1"/>
    </source>
</evidence>
<dbReference type="EMBL" id="BJXQ01000013">
    <property type="protein sequence ID" value="GEN04155.1"/>
    <property type="molecule type" value="Genomic_DNA"/>
</dbReference>
<dbReference type="Proteomes" id="UP000032673">
    <property type="component" value="Unassembled WGS sequence"/>
</dbReference>
<evidence type="ECO:0000313" key="1">
    <source>
        <dbReference type="EMBL" id="GAN63206.1"/>
    </source>
</evidence>
<evidence type="ECO:0000313" key="3">
    <source>
        <dbReference type="Proteomes" id="UP000032673"/>
    </source>
</evidence>
<dbReference type="AlphaFoldDB" id="A0A6N3T6W8"/>
<sequence>MVGTLEGKQAAEYHLTLTEGQELSVLCHARKQNVTFFVKDAEGHMLHPTAQQCAHQTWRTQVPHNGKYTVAVFQHHGAALKGQSAFYRLHVSAH</sequence>
<protein>
    <recommendedName>
        <fullName evidence="5">Peptidase C-terminal archaeal/bacterial domain-containing protein</fullName>
    </recommendedName>
</protein>
<evidence type="ECO:0008006" key="5">
    <source>
        <dbReference type="Google" id="ProtNLM"/>
    </source>
</evidence>
<keyword evidence="3" id="KW-1185">Reference proteome</keyword>
<reference evidence="2 4" key="2">
    <citation type="submission" date="2019-07" db="EMBL/GenBank/DDBJ databases">
        <title>Whole genome shotgun sequence of Acetobacter indonesiensis NBRC 16471.</title>
        <authorList>
            <person name="Hosoyama A."/>
            <person name="Uohara A."/>
            <person name="Ohji S."/>
            <person name="Ichikawa N."/>
        </authorList>
    </citation>
    <scope>NUCLEOTIDE SEQUENCE [LARGE SCALE GENOMIC DNA]</scope>
    <source>
        <strain evidence="2 4">NBRC 16471</strain>
    </source>
</reference>
<reference evidence="1 3" key="1">
    <citation type="submission" date="2012-11" db="EMBL/GenBank/DDBJ databases">
        <title>Whole genome sequence of Acetobacter indonesiensis 5H-1.</title>
        <authorList>
            <person name="Azuma Y."/>
            <person name="Higashiura N."/>
            <person name="Hirakawa H."/>
            <person name="Matsushita K."/>
        </authorList>
    </citation>
    <scope>NUCLEOTIDE SEQUENCE [LARGE SCALE GENOMIC DNA]</scope>
    <source>
        <strain evidence="1 3">5H-1</strain>
    </source>
</reference>
<accession>A0A6N3T6W8</accession>
<organism evidence="2 4">
    <name type="scientific">Acetobacter indonesiensis</name>
    <dbReference type="NCBI Taxonomy" id="104101"/>
    <lineage>
        <taxon>Bacteria</taxon>
        <taxon>Pseudomonadati</taxon>
        <taxon>Pseudomonadota</taxon>
        <taxon>Alphaproteobacteria</taxon>
        <taxon>Acetobacterales</taxon>
        <taxon>Acetobacteraceae</taxon>
        <taxon>Acetobacter</taxon>
    </lineage>
</organism>
<dbReference type="Gene3D" id="2.60.120.380">
    <property type="match status" value="1"/>
</dbReference>
<dbReference type="RefSeq" id="WP_143217151.1">
    <property type="nucleotide sequence ID" value="NZ_BAMW01000022.1"/>
</dbReference>
<dbReference type="EMBL" id="BAMW01000022">
    <property type="protein sequence ID" value="GAN63206.1"/>
    <property type="molecule type" value="Genomic_DNA"/>
</dbReference>
<gene>
    <name evidence="1" type="ORF">Abin_022_064</name>
    <name evidence="2" type="ORF">AIN02nite_21800</name>
</gene>